<dbReference type="Pfam" id="PF00126">
    <property type="entry name" value="HTH_1"/>
    <property type="match status" value="1"/>
</dbReference>
<comment type="similarity">
    <text evidence="1">Belongs to the LysR transcriptional regulatory family.</text>
</comment>
<dbReference type="EMBL" id="CP001700">
    <property type="protein sequence ID" value="ACU72135.1"/>
    <property type="molecule type" value="Genomic_DNA"/>
</dbReference>
<keyword evidence="7" id="KW-1185">Reference proteome</keyword>
<dbReference type="PROSITE" id="PS50931">
    <property type="entry name" value="HTH_LYSR"/>
    <property type="match status" value="1"/>
</dbReference>
<dbReference type="PANTHER" id="PTHR30346:SF0">
    <property type="entry name" value="HCA OPERON TRANSCRIPTIONAL ACTIVATOR HCAR"/>
    <property type="match status" value="1"/>
</dbReference>
<organism evidence="6 7">
    <name type="scientific">Catenulispora acidiphila (strain DSM 44928 / JCM 14897 / NBRC 102108 / NRRL B-24433 / ID139908)</name>
    <dbReference type="NCBI Taxonomy" id="479433"/>
    <lineage>
        <taxon>Bacteria</taxon>
        <taxon>Bacillati</taxon>
        <taxon>Actinomycetota</taxon>
        <taxon>Actinomycetes</taxon>
        <taxon>Catenulisporales</taxon>
        <taxon>Catenulisporaceae</taxon>
        <taxon>Catenulispora</taxon>
    </lineage>
</organism>
<evidence type="ECO:0000256" key="1">
    <source>
        <dbReference type="ARBA" id="ARBA00009437"/>
    </source>
</evidence>
<dbReference type="STRING" id="479433.Caci_3228"/>
<dbReference type="InterPro" id="IPR036388">
    <property type="entry name" value="WH-like_DNA-bd_sf"/>
</dbReference>
<sequence>MNELETRQLRYFVAVAEELNFGRAAERLGMAQPPLSRAIRTLERQLGVALLERTTRRVTLTRSGEVFLRDARTALDAVNAAGRRAQHAGETTPHLRVALKADVDGGLLPRILEAYAAQQTGQPAALVLGRYGEQSAALRDGRADVGLLLDPADPRGLDFEPLRDEPFRVAVAATDPLATQSEVCLADLAGRVMPNGVPADQGPVSEDQCALVQTGPGSPASDLPEIFRLIELGSIVCFFPVSLTDRYPRPDIVYLPVKDLRPATLAVAWPQDSRSPAVAAFVRAATAVAAADRRLRGDRSPAAL</sequence>
<proteinExistence type="inferred from homology"/>
<dbReference type="InterPro" id="IPR005119">
    <property type="entry name" value="LysR_subst-bd"/>
</dbReference>
<accession>C7Q6C9</accession>
<evidence type="ECO:0000256" key="3">
    <source>
        <dbReference type="ARBA" id="ARBA00023125"/>
    </source>
</evidence>
<evidence type="ECO:0000256" key="4">
    <source>
        <dbReference type="ARBA" id="ARBA00023163"/>
    </source>
</evidence>
<keyword evidence="3" id="KW-0238">DNA-binding</keyword>
<dbReference type="GO" id="GO:0003700">
    <property type="term" value="F:DNA-binding transcription factor activity"/>
    <property type="evidence" value="ECO:0007669"/>
    <property type="project" value="InterPro"/>
</dbReference>
<dbReference type="SUPFAM" id="SSF46785">
    <property type="entry name" value="Winged helix' DNA-binding domain"/>
    <property type="match status" value="1"/>
</dbReference>
<keyword evidence="4" id="KW-0804">Transcription</keyword>
<dbReference type="PRINTS" id="PR00039">
    <property type="entry name" value="HTHLYSR"/>
</dbReference>
<gene>
    <name evidence="6" type="ordered locus">Caci_3228</name>
</gene>
<dbReference type="GO" id="GO:0003677">
    <property type="term" value="F:DNA binding"/>
    <property type="evidence" value="ECO:0007669"/>
    <property type="project" value="UniProtKB-KW"/>
</dbReference>
<dbReference type="InterPro" id="IPR000847">
    <property type="entry name" value="LysR_HTH_N"/>
</dbReference>
<evidence type="ECO:0000256" key="2">
    <source>
        <dbReference type="ARBA" id="ARBA00023015"/>
    </source>
</evidence>
<evidence type="ECO:0000259" key="5">
    <source>
        <dbReference type="PROSITE" id="PS50931"/>
    </source>
</evidence>
<dbReference type="Pfam" id="PF03466">
    <property type="entry name" value="LysR_substrate"/>
    <property type="match status" value="1"/>
</dbReference>
<dbReference type="AlphaFoldDB" id="C7Q6C9"/>
<dbReference type="Gene3D" id="1.10.10.10">
    <property type="entry name" value="Winged helix-like DNA-binding domain superfamily/Winged helix DNA-binding domain"/>
    <property type="match status" value="1"/>
</dbReference>
<dbReference type="InterPro" id="IPR036390">
    <property type="entry name" value="WH_DNA-bd_sf"/>
</dbReference>
<reference evidence="6 7" key="1">
    <citation type="journal article" date="2009" name="Stand. Genomic Sci.">
        <title>Complete genome sequence of Catenulispora acidiphila type strain (ID 139908).</title>
        <authorList>
            <person name="Copeland A."/>
            <person name="Lapidus A."/>
            <person name="Glavina Del Rio T."/>
            <person name="Nolan M."/>
            <person name="Lucas S."/>
            <person name="Chen F."/>
            <person name="Tice H."/>
            <person name="Cheng J.F."/>
            <person name="Bruce D."/>
            <person name="Goodwin L."/>
            <person name="Pitluck S."/>
            <person name="Mikhailova N."/>
            <person name="Pati A."/>
            <person name="Ivanova N."/>
            <person name="Mavromatis K."/>
            <person name="Chen A."/>
            <person name="Palaniappan K."/>
            <person name="Chain P."/>
            <person name="Land M."/>
            <person name="Hauser L."/>
            <person name="Chang Y.J."/>
            <person name="Jeffries C.D."/>
            <person name="Chertkov O."/>
            <person name="Brettin T."/>
            <person name="Detter J.C."/>
            <person name="Han C."/>
            <person name="Ali Z."/>
            <person name="Tindall B.J."/>
            <person name="Goker M."/>
            <person name="Bristow J."/>
            <person name="Eisen J.A."/>
            <person name="Markowitz V."/>
            <person name="Hugenholtz P."/>
            <person name="Kyrpides N.C."/>
            <person name="Klenk H.P."/>
        </authorList>
    </citation>
    <scope>NUCLEOTIDE SEQUENCE [LARGE SCALE GENOMIC DNA]</scope>
    <source>
        <strain evidence="7">DSM 44928 / JCM 14897 / NBRC 102108 / NRRL B-24433 / ID139908</strain>
    </source>
</reference>
<dbReference type="SUPFAM" id="SSF53850">
    <property type="entry name" value="Periplasmic binding protein-like II"/>
    <property type="match status" value="1"/>
</dbReference>
<dbReference type="FunFam" id="1.10.10.10:FF:000001">
    <property type="entry name" value="LysR family transcriptional regulator"/>
    <property type="match status" value="1"/>
</dbReference>
<feature type="domain" description="HTH lysR-type" evidence="5">
    <location>
        <begin position="4"/>
        <end position="61"/>
    </location>
</feature>
<dbReference type="eggNOG" id="COG0583">
    <property type="taxonomic scope" value="Bacteria"/>
</dbReference>
<protein>
    <submittedName>
        <fullName evidence="6">Transcriptional regulator, LysR family</fullName>
    </submittedName>
</protein>
<dbReference type="OrthoDB" id="79118at2"/>
<evidence type="ECO:0000313" key="7">
    <source>
        <dbReference type="Proteomes" id="UP000000851"/>
    </source>
</evidence>
<evidence type="ECO:0000313" key="6">
    <source>
        <dbReference type="EMBL" id="ACU72135.1"/>
    </source>
</evidence>
<dbReference type="Proteomes" id="UP000000851">
    <property type="component" value="Chromosome"/>
</dbReference>
<dbReference type="HOGENOM" id="CLU_039613_6_4_11"/>
<dbReference type="InParanoid" id="C7Q6C9"/>
<dbReference type="RefSeq" id="WP_012787428.1">
    <property type="nucleotide sequence ID" value="NC_013131.1"/>
</dbReference>
<dbReference type="PANTHER" id="PTHR30346">
    <property type="entry name" value="TRANSCRIPTIONAL DUAL REGULATOR HCAR-RELATED"/>
    <property type="match status" value="1"/>
</dbReference>
<dbReference type="KEGG" id="cai:Caci_3228"/>
<name>C7Q6C9_CATAD</name>
<dbReference type="Gene3D" id="3.40.190.10">
    <property type="entry name" value="Periplasmic binding protein-like II"/>
    <property type="match status" value="2"/>
</dbReference>
<keyword evidence="2" id="KW-0805">Transcription regulation</keyword>
<dbReference type="GO" id="GO:0032993">
    <property type="term" value="C:protein-DNA complex"/>
    <property type="evidence" value="ECO:0007669"/>
    <property type="project" value="TreeGrafter"/>
</dbReference>